<evidence type="ECO:0000313" key="1">
    <source>
        <dbReference type="EMBL" id="VYS79775.1"/>
    </source>
</evidence>
<gene>
    <name evidence="1" type="ORF">AULFYP135_00410</name>
</gene>
<protein>
    <submittedName>
        <fullName evidence="1">Uncharacterized protein</fullName>
    </submittedName>
</protein>
<accession>A0A6N2RIY4</accession>
<name>A0A6N2RIY4_9FIRM</name>
<dbReference type="AlphaFoldDB" id="A0A6N2RIY4"/>
<sequence length="149" mass="17267">MAVPYLKSTFKVCVDNVLEQEISGRVYNPFVPRMAEFPNIYLLIDRMERIINYLGFPQSAQDYRSFGKSKAIDGQSKGKGDFNKIMDDETFENLIGEKATFIVQVQFRQNATWQGSISWVEQKKEQKFRSALEMIKLMDSALNECTKEE</sequence>
<dbReference type="EMBL" id="CACRSL010000003">
    <property type="protein sequence ID" value="VYS79775.1"/>
    <property type="molecule type" value="Genomic_DNA"/>
</dbReference>
<organism evidence="1">
    <name type="scientific">uncultured Anaerotruncus sp</name>
    <dbReference type="NCBI Taxonomy" id="905011"/>
    <lineage>
        <taxon>Bacteria</taxon>
        <taxon>Bacillati</taxon>
        <taxon>Bacillota</taxon>
        <taxon>Clostridia</taxon>
        <taxon>Eubacteriales</taxon>
        <taxon>Oscillospiraceae</taxon>
        <taxon>Anaerotruncus</taxon>
        <taxon>environmental samples</taxon>
    </lineage>
</organism>
<proteinExistence type="predicted"/>
<reference evidence="1" key="1">
    <citation type="submission" date="2019-11" db="EMBL/GenBank/DDBJ databases">
        <authorList>
            <person name="Feng L."/>
        </authorList>
    </citation>
    <scope>NUCLEOTIDE SEQUENCE</scope>
    <source>
        <strain evidence="1">AundefinedLFYP135</strain>
    </source>
</reference>